<dbReference type="GO" id="GO:0005886">
    <property type="term" value="C:plasma membrane"/>
    <property type="evidence" value="ECO:0007669"/>
    <property type="project" value="TreeGrafter"/>
</dbReference>
<dbReference type="Pfam" id="PF01496">
    <property type="entry name" value="V_ATPase_I"/>
    <property type="match status" value="1"/>
</dbReference>
<reference evidence="9" key="2">
    <citation type="submission" date="2025-08" db="UniProtKB">
        <authorList>
            <consortium name="Ensembl"/>
        </authorList>
    </citation>
    <scope>IDENTIFICATION</scope>
</reference>
<protein>
    <recommendedName>
        <fullName evidence="8">V-type proton ATPase subunit a</fullName>
    </recommendedName>
</protein>
<keyword evidence="5 8" id="KW-1133">Transmembrane helix</keyword>
<keyword evidence="3 8" id="KW-0813">Transport</keyword>
<evidence type="ECO:0000313" key="10">
    <source>
        <dbReference type="Proteomes" id="UP000265120"/>
    </source>
</evidence>
<reference evidence="9" key="3">
    <citation type="submission" date="2025-09" db="UniProtKB">
        <authorList>
            <consortium name="Ensembl"/>
        </authorList>
    </citation>
    <scope>IDENTIFICATION</scope>
</reference>
<evidence type="ECO:0000256" key="3">
    <source>
        <dbReference type="ARBA" id="ARBA00022448"/>
    </source>
</evidence>
<proteinExistence type="inferred from homology"/>
<dbReference type="Proteomes" id="UP000265120">
    <property type="component" value="Chromosome W"/>
</dbReference>
<dbReference type="GO" id="GO:0007035">
    <property type="term" value="P:vacuolar acidification"/>
    <property type="evidence" value="ECO:0007669"/>
    <property type="project" value="TreeGrafter"/>
</dbReference>
<evidence type="ECO:0000256" key="5">
    <source>
        <dbReference type="ARBA" id="ARBA00022989"/>
    </source>
</evidence>
<dbReference type="GO" id="GO:0046961">
    <property type="term" value="F:proton-transporting ATPase activity, rotational mechanism"/>
    <property type="evidence" value="ECO:0007669"/>
    <property type="project" value="InterPro"/>
</dbReference>
<keyword evidence="4 8" id="KW-0812">Transmembrane</keyword>
<evidence type="ECO:0000313" key="9">
    <source>
        <dbReference type="Ensembl" id="ENSCSEP00000025072.1"/>
    </source>
</evidence>
<comment type="function">
    <text evidence="8">Essential component of the vacuolar proton pump (V-ATPase), a multimeric enzyme that catalyzes the translocation of protons across the membranes. Required for assembly and activity of the V-ATPase.</text>
</comment>
<feature type="transmembrane region" description="Helical" evidence="8">
    <location>
        <begin position="61"/>
        <end position="94"/>
    </location>
</feature>
<name>A0A3P8WF73_CYNSE</name>
<keyword evidence="8" id="KW-0375">Hydrogen ion transport</keyword>
<keyword evidence="7 8" id="KW-0472">Membrane</keyword>
<dbReference type="InterPro" id="IPR002490">
    <property type="entry name" value="V-ATPase_116kDa_su"/>
</dbReference>
<comment type="subcellular location">
    <subcellularLocation>
        <location evidence="1">Membrane</location>
        <topology evidence="1">Multi-pass membrane protein</topology>
    </subcellularLocation>
</comment>
<dbReference type="AlphaFoldDB" id="A0A3P8WF73"/>
<dbReference type="PANTHER" id="PTHR11629">
    <property type="entry name" value="VACUOLAR PROTON ATPASES"/>
    <property type="match status" value="1"/>
</dbReference>
<dbReference type="GeneTree" id="ENSGT00950000182881"/>
<evidence type="ECO:0000256" key="2">
    <source>
        <dbReference type="ARBA" id="ARBA00009904"/>
    </source>
</evidence>
<dbReference type="GO" id="GO:0033179">
    <property type="term" value="C:proton-transporting V-type ATPase, V0 domain"/>
    <property type="evidence" value="ECO:0007669"/>
    <property type="project" value="InterPro"/>
</dbReference>
<evidence type="ECO:0000256" key="4">
    <source>
        <dbReference type="ARBA" id="ARBA00022692"/>
    </source>
</evidence>
<evidence type="ECO:0000256" key="6">
    <source>
        <dbReference type="ARBA" id="ARBA00023065"/>
    </source>
</evidence>
<evidence type="ECO:0000256" key="7">
    <source>
        <dbReference type="ARBA" id="ARBA00023136"/>
    </source>
</evidence>
<comment type="caution">
    <text evidence="8">Lacks conserved residue(s) required for the propagation of feature annotation.</text>
</comment>
<organism evidence="9 10">
    <name type="scientific">Cynoglossus semilaevis</name>
    <name type="common">Tongue sole</name>
    <dbReference type="NCBI Taxonomy" id="244447"/>
    <lineage>
        <taxon>Eukaryota</taxon>
        <taxon>Metazoa</taxon>
        <taxon>Chordata</taxon>
        <taxon>Craniata</taxon>
        <taxon>Vertebrata</taxon>
        <taxon>Euteleostomi</taxon>
        <taxon>Actinopterygii</taxon>
        <taxon>Neopterygii</taxon>
        <taxon>Teleostei</taxon>
        <taxon>Neoteleostei</taxon>
        <taxon>Acanthomorphata</taxon>
        <taxon>Carangaria</taxon>
        <taxon>Pleuronectiformes</taxon>
        <taxon>Pleuronectoidei</taxon>
        <taxon>Cynoglossidae</taxon>
        <taxon>Cynoglossinae</taxon>
        <taxon>Cynoglossus</taxon>
    </lineage>
</organism>
<dbReference type="GO" id="GO:0051117">
    <property type="term" value="F:ATPase binding"/>
    <property type="evidence" value="ECO:0007669"/>
    <property type="project" value="TreeGrafter"/>
</dbReference>
<dbReference type="GO" id="GO:0016471">
    <property type="term" value="C:vacuolar proton-transporting V-type ATPase complex"/>
    <property type="evidence" value="ECO:0007669"/>
    <property type="project" value="TreeGrafter"/>
</dbReference>
<evidence type="ECO:0000256" key="1">
    <source>
        <dbReference type="ARBA" id="ARBA00004141"/>
    </source>
</evidence>
<dbReference type="PANTHER" id="PTHR11629:SF22">
    <property type="entry name" value="V-TYPE PROTON ATPASE 116 KDA SUBUNIT A 2"/>
    <property type="match status" value="1"/>
</dbReference>
<comment type="similarity">
    <text evidence="2 8">Belongs to the V-ATPase 116 kDa subunit family.</text>
</comment>
<accession>A0A3P8WF73</accession>
<keyword evidence="10" id="KW-1185">Reference proteome</keyword>
<evidence type="ECO:0000256" key="8">
    <source>
        <dbReference type="RuleBase" id="RU361189"/>
    </source>
</evidence>
<keyword evidence="6 8" id="KW-0406">Ion transport</keyword>
<dbReference type="Ensembl" id="ENSCSET00000025404.1">
    <property type="protein sequence ID" value="ENSCSEP00000025072.1"/>
    <property type="gene ID" value="ENSCSEG00000015984.1"/>
</dbReference>
<reference evidence="9 10" key="1">
    <citation type="journal article" date="2014" name="Nat. Genet.">
        <title>Whole-genome sequence of a flatfish provides insights into ZW sex chromosome evolution and adaptation to a benthic lifestyle.</title>
        <authorList>
            <person name="Chen S."/>
            <person name="Zhang G."/>
            <person name="Shao C."/>
            <person name="Huang Q."/>
            <person name="Liu G."/>
            <person name="Zhang P."/>
            <person name="Song W."/>
            <person name="An N."/>
            <person name="Chalopin D."/>
            <person name="Volff J.N."/>
            <person name="Hong Y."/>
            <person name="Li Q."/>
            <person name="Sha Z."/>
            <person name="Zhou H."/>
            <person name="Xie M."/>
            <person name="Yu Q."/>
            <person name="Liu Y."/>
            <person name="Xiang H."/>
            <person name="Wang N."/>
            <person name="Wu K."/>
            <person name="Yang C."/>
            <person name="Zhou Q."/>
            <person name="Liao X."/>
            <person name="Yang L."/>
            <person name="Hu Q."/>
            <person name="Zhang J."/>
            <person name="Meng L."/>
            <person name="Jin L."/>
            <person name="Tian Y."/>
            <person name="Lian J."/>
            <person name="Yang J."/>
            <person name="Miao G."/>
            <person name="Liu S."/>
            <person name="Liang Z."/>
            <person name="Yan F."/>
            <person name="Li Y."/>
            <person name="Sun B."/>
            <person name="Zhang H."/>
            <person name="Zhang J."/>
            <person name="Zhu Y."/>
            <person name="Du M."/>
            <person name="Zhao Y."/>
            <person name="Schartl M."/>
            <person name="Tang Q."/>
            <person name="Wang J."/>
        </authorList>
    </citation>
    <scope>NUCLEOTIDE SEQUENCE</scope>
</reference>
<sequence length="114" mass="12726">QLCDCNEFLHQAIHTIEYCLGCISNTASYLRLLALSLAHAQLSEVLWSMVMRVGLKMDTSLGILFLVPVFGLFAVLTVSILLVIEGLSAFLYALRLHWLGFQNNFEHDGLLGKD</sequence>